<dbReference type="EMBL" id="KZ819369">
    <property type="protein sequence ID" value="PWN43463.1"/>
    <property type="molecule type" value="Genomic_DNA"/>
</dbReference>
<organism evidence="1 2">
    <name type="scientific">Ceraceosorus guamensis</name>
    <dbReference type="NCBI Taxonomy" id="1522189"/>
    <lineage>
        <taxon>Eukaryota</taxon>
        <taxon>Fungi</taxon>
        <taxon>Dikarya</taxon>
        <taxon>Basidiomycota</taxon>
        <taxon>Ustilaginomycotina</taxon>
        <taxon>Exobasidiomycetes</taxon>
        <taxon>Ceraceosorales</taxon>
        <taxon>Ceraceosoraceae</taxon>
        <taxon>Ceraceosorus</taxon>
    </lineage>
</organism>
<gene>
    <name evidence="1" type="ORF">IE81DRAFT_75631</name>
</gene>
<dbReference type="Proteomes" id="UP000245783">
    <property type="component" value="Unassembled WGS sequence"/>
</dbReference>
<dbReference type="InParanoid" id="A0A316W604"/>
<keyword evidence="2" id="KW-1185">Reference proteome</keyword>
<dbReference type="GeneID" id="37039478"/>
<accession>A0A316W604</accession>
<dbReference type="AlphaFoldDB" id="A0A316W604"/>
<evidence type="ECO:0000313" key="1">
    <source>
        <dbReference type="EMBL" id="PWN43463.1"/>
    </source>
</evidence>
<evidence type="ECO:0000313" key="2">
    <source>
        <dbReference type="Proteomes" id="UP000245783"/>
    </source>
</evidence>
<reference evidence="1 2" key="1">
    <citation type="journal article" date="2018" name="Mol. Biol. Evol.">
        <title>Broad Genomic Sampling Reveals a Smut Pathogenic Ancestry of the Fungal Clade Ustilaginomycotina.</title>
        <authorList>
            <person name="Kijpornyongpan T."/>
            <person name="Mondo S.J."/>
            <person name="Barry K."/>
            <person name="Sandor L."/>
            <person name="Lee J."/>
            <person name="Lipzen A."/>
            <person name="Pangilinan J."/>
            <person name="LaButti K."/>
            <person name="Hainaut M."/>
            <person name="Henrissat B."/>
            <person name="Grigoriev I.V."/>
            <person name="Spatafora J.W."/>
            <person name="Aime M.C."/>
        </authorList>
    </citation>
    <scope>NUCLEOTIDE SEQUENCE [LARGE SCALE GENOMIC DNA]</scope>
    <source>
        <strain evidence="1 2">MCA 4658</strain>
    </source>
</reference>
<protein>
    <submittedName>
        <fullName evidence="1">Uncharacterized protein</fullName>
    </submittedName>
</protein>
<proteinExistence type="predicted"/>
<dbReference type="RefSeq" id="XP_025370623.1">
    <property type="nucleotide sequence ID" value="XM_025517608.1"/>
</dbReference>
<sequence>MLTTWFRVVITYGIEIGQGRHRLEARSSRPSVKAALRGERWNLLERVGQGMFKDLLRISRSALNHVEGRQRRVFLLRRFASRIAWRPAWLTQRCRSAGASTSLHARTARRVCLRGRGGARKHPSRSTFVVGIRRKAGRIASIRQARLIDALT</sequence>
<name>A0A316W604_9BASI</name>